<dbReference type="KEGG" id="ctes:O987_23985"/>
<dbReference type="EMBL" id="CP006704">
    <property type="protein sequence ID" value="AIJ48874.1"/>
    <property type="molecule type" value="Genomic_DNA"/>
</dbReference>
<dbReference type="HOGENOM" id="CLU_1692493_0_0_4"/>
<accession>A0A076PPY3</accession>
<dbReference type="Proteomes" id="UP000028782">
    <property type="component" value="Chromosome"/>
</dbReference>
<dbReference type="RefSeq" id="WP_043375029.1">
    <property type="nucleotide sequence ID" value="NZ_CP006704.1"/>
</dbReference>
<dbReference type="AlphaFoldDB" id="A0A076PPY3"/>
<name>A0A076PPY3_COMTE</name>
<gene>
    <name evidence="1" type="ORF">O987_23985</name>
</gene>
<proteinExistence type="predicted"/>
<evidence type="ECO:0000313" key="1">
    <source>
        <dbReference type="EMBL" id="AIJ48874.1"/>
    </source>
</evidence>
<organism evidence="1 2">
    <name type="scientific">Comamonas testosteroni TK102</name>
    <dbReference type="NCBI Taxonomy" id="1392005"/>
    <lineage>
        <taxon>Bacteria</taxon>
        <taxon>Pseudomonadati</taxon>
        <taxon>Pseudomonadota</taxon>
        <taxon>Betaproteobacteria</taxon>
        <taxon>Burkholderiales</taxon>
        <taxon>Comamonadaceae</taxon>
        <taxon>Comamonas</taxon>
    </lineage>
</organism>
<sequence length="155" mass="17220">MNAPMRNALVMLPPKLAPADVLVAEPLPDTSAEPSALLPGAVELLRITVEAWGPLRESDAVPMPLETRKQWAALRKEYRKQSGRGYIDAENQEWFSLPEELRMVILLLAQVSGNLPDLVGRDWRETPPPERAAIKAATRSLKRHSGRLVALASLW</sequence>
<protein>
    <submittedName>
        <fullName evidence="1">Uncharacterized protein</fullName>
    </submittedName>
</protein>
<reference evidence="1 2" key="1">
    <citation type="journal article" date="2014" name="Genome Announc.">
        <title>Complete Genome Sequence of Polychlorinated Biphenyl Degrader Comamonas testosteroni TK102 (NBRC 109938).</title>
        <authorList>
            <person name="Fukuda K."/>
            <person name="Hosoyama A."/>
            <person name="Tsuchikane K."/>
            <person name="Ohji S."/>
            <person name="Yamazoe A."/>
            <person name="Fujita N."/>
            <person name="Shintani M."/>
            <person name="Kimbara K."/>
        </authorList>
    </citation>
    <scope>NUCLEOTIDE SEQUENCE [LARGE SCALE GENOMIC DNA]</scope>
    <source>
        <strain evidence="1">TK102</strain>
    </source>
</reference>
<evidence type="ECO:0000313" key="2">
    <source>
        <dbReference type="Proteomes" id="UP000028782"/>
    </source>
</evidence>